<evidence type="ECO:0000256" key="4">
    <source>
        <dbReference type="ARBA" id="ARBA00023136"/>
    </source>
</evidence>
<evidence type="ECO:0000256" key="1">
    <source>
        <dbReference type="ARBA" id="ARBA00004141"/>
    </source>
</evidence>
<protein>
    <submittedName>
        <fullName evidence="6">Inner membrane protein yohK</fullName>
    </submittedName>
</protein>
<dbReference type="AlphaFoldDB" id="A0A378RLP1"/>
<evidence type="ECO:0000313" key="7">
    <source>
        <dbReference type="Proteomes" id="UP000255024"/>
    </source>
</evidence>
<sequence>MSFLSNPTFLLFLVVAFYALGLTLTEKYKWIIFNPIILSTAILIAYLVLLEIPYENFSQAGQYIDFFLKPSIVALAIPLYLQWPVIKKQLFPIVLSQFAGCVTGVVSVVLLAHWTGAEREIIYSLVPKSVSTPIALEISKTVHGIPSITAAAVMIAGIFGSMVGFQVLRLTHINNPMSQGIALGTSSHAMGTMKAMEISNKYGAFASVGMIFNGILTAILAPIILSLLLPLLN</sequence>
<evidence type="ECO:0000313" key="6">
    <source>
        <dbReference type="EMBL" id="STZ27973.1"/>
    </source>
</evidence>
<dbReference type="Pfam" id="PF04172">
    <property type="entry name" value="LrgB"/>
    <property type="match status" value="1"/>
</dbReference>
<keyword evidence="2 5" id="KW-0812">Transmembrane</keyword>
<dbReference type="PANTHER" id="PTHR30249">
    <property type="entry name" value="PUTATIVE SEROTONIN TRANSPORTER"/>
    <property type="match status" value="1"/>
</dbReference>
<name>A0A378RLP1_MYROD</name>
<dbReference type="PANTHER" id="PTHR30249:SF0">
    <property type="entry name" value="PLASTIDAL GLYCOLATE_GLYCERATE TRANSLOCATOR 1, CHLOROPLASTIC"/>
    <property type="match status" value="1"/>
</dbReference>
<feature type="transmembrane region" description="Helical" evidence="5">
    <location>
        <begin position="6"/>
        <end position="24"/>
    </location>
</feature>
<feature type="transmembrane region" description="Helical" evidence="5">
    <location>
        <begin position="62"/>
        <end position="81"/>
    </location>
</feature>
<feature type="transmembrane region" description="Helical" evidence="5">
    <location>
        <begin position="93"/>
        <end position="114"/>
    </location>
</feature>
<proteinExistence type="predicted"/>
<evidence type="ECO:0000256" key="2">
    <source>
        <dbReference type="ARBA" id="ARBA00022692"/>
    </source>
</evidence>
<evidence type="ECO:0000256" key="3">
    <source>
        <dbReference type="ARBA" id="ARBA00022989"/>
    </source>
</evidence>
<feature type="transmembrane region" description="Helical" evidence="5">
    <location>
        <begin position="202"/>
        <end position="229"/>
    </location>
</feature>
<dbReference type="GO" id="GO:0016020">
    <property type="term" value="C:membrane"/>
    <property type="evidence" value="ECO:0007669"/>
    <property type="project" value="UniProtKB-SubCell"/>
</dbReference>
<dbReference type="Proteomes" id="UP000255024">
    <property type="component" value="Unassembled WGS sequence"/>
</dbReference>
<dbReference type="RefSeq" id="WP_115090808.1">
    <property type="nucleotide sequence ID" value="NZ_CP068107.1"/>
</dbReference>
<feature type="transmembrane region" description="Helical" evidence="5">
    <location>
        <begin position="31"/>
        <end position="50"/>
    </location>
</feature>
<organism evidence="6 7">
    <name type="scientific">Myroides odoratus</name>
    <name type="common">Flavobacterium odoratum</name>
    <dbReference type="NCBI Taxonomy" id="256"/>
    <lineage>
        <taxon>Bacteria</taxon>
        <taxon>Pseudomonadati</taxon>
        <taxon>Bacteroidota</taxon>
        <taxon>Flavobacteriia</taxon>
        <taxon>Flavobacteriales</taxon>
        <taxon>Flavobacteriaceae</taxon>
        <taxon>Myroides</taxon>
    </lineage>
</organism>
<dbReference type="InterPro" id="IPR007300">
    <property type="entry name" value="CidB/LrgB"/>
</dbReference>
<gene>
    <name evidence="6" type="primary">yohK</name>
    <name evidence="6" type="ORF">NCTC11179_01511</name>
</gene>
<feature type="transmembrane region" description="Helical" evidence="5">
    <location>
        <begin position="148"/>
        <end position="168"/>
    </location>
</feature>
<keyword evidence="3 5" id="KW-1133">Transmembrane helix</keyword>
<dbReference type="EMBL" id="UGQL01000001">
    <property type="protein sequence ID" value="STZ27973.1"/>
    <property type="molecule type" value="Genomic_DNA"/>
</dbReference>
<reference evidence="6 7" key="1">
    <citation type="submission" date="2018-06" db="EMBL/GenBank/DDBJ databases">
        <authorList>
            <consortium name="Pathogen Informatics"/>
            <person name="Doyle S."/>
        </authorList>
    </citation>
    <scope>NUCLEOTIDE SEQUENCE [LARGE SCALE GENOMIC DNA]</scope>
    <source>
        <strain evidence="6 7">NCTC11179</strain>
    </source>
</reference>
<keyword evidence="4 5" id="KW-0472">Membrane</keyword>
<keyword evidence="7" id="KW-1185">Reference proteome</keyword>
<evidence type="ECO:0000256" key="5">
    <source>
        <dbReference type="SAM" id="Phobius"/>
    </source>
</evidence>
<comment type="subcellular location">
    <subcellularLocation>
        <location evidence="1">Membrane</location>
        <topology evidence="1">Multi-pass membrane protein</topology>
    </subcellularLocation>
</comment>
<accession>A0A378RLP1</accession>